<reference evidence="1 2" key="2">
    <citation type="journal article" date="2022" name="Mol. Ecol. Resour.">
        <title>The genomes of chicory, endive, great burdock and yacon provide insights into Asteraceae paleo-polyploidization history and plant inulin production.</title>
        <authorList>
            <person name="Fan W."/>
            <person name="Wang S."/>
            <person name="Wang H."/>
            <person name="Wang A."/>
            <person name="Jiang F."/>
            <person name="Liu H."/>
            <person name="Zhao H."/>
            <person name="Xu D."/>
            <person name="Zhang Y."/>
        </authorList>
    </citation>
    <scope>NUCLEOTIDE SEQUENCE [LARGE SCALE GENOMIC DNA]</scope>
    <source>
        <strain evidence="2">cv. Punajuju</strain>
        <tissue evidence="1">Leaves</tissue>
    </source>
</reference>
<proteinExistence type="predicted"/>
<evidence type="ECO:0000313" key="1">
    <source>
        <dbReference type="EMBL" id="KAI3750215.1"/>
    </source>
</evidence>
<dbReference type="EMBL" id="CM042012">
    <property type="protein sequence ID" value="KAI3750215.1"/>
    <property type="molecule type" value="Genomic_DNA"/>
</dbReference>
<organism evidence="1 2">
    <name type="scientific">Cichorium intybus</name>
    <name type="common">Chicory</name>
    <dbReference type="NCBI Taxonomy" id="13427"/>
    <lineage>
        <taxon>Eukaryota</taxon>
        <taxon>Viridiplantae</taxon>
        <taxon>Streptophyta</taxon>
        <taxon>Embryophyta</taxon>
        <taxon>Tracheophyta</taxon>
        <taxon>Spermatophyta</taxon>
        <taxon>Magnoliopsida</taxon>
        <taxon>eudicotyledons</taxon>
        <taxon>Gunneridae</taxon>
        <taxon>Pentapetalae</taxon>
        <taxon>asterids</taxon>
        <taxon>campanulids</taxon>
        <taxon>Asterales</taxon>
        <taxon>Asteraceae</taxon>
        <taxon>Cichorioideae</taxon>
        <taxon>Cichorieae</taxon>
        <taxon>Cichoriinae</taxon>
        <taxon>Cichorium</taxon>
    </lineage>
</organism>
<gene>
    <name evidence="1" type="ORF">L2E82_20844</name>
</gene>
<protein>
    <submittedName>
        <fullName evidence="1">Uncharacterized protein</fullName>
    </submittedName>
</protein>
<reference evidence="2" key="1">
    <citation type="journal article" date="2022" name="Mol. Ecol. Resour.">
        <title>The genomes of chicory, endive, great burdock and yacon provide insights into Asteraceae palaeo-polyploidization history and plant inulin production.</title>
        <authorList>
            <person name="Fan W."/>
            <person name="Wang S."/>
            <person name="Wang H."/>
            <person name="Wang A."/>
            <person name="Jiang F."/>
            <person name="Liu H."/>
            <person name="Zhao H."/>
            <person name="Xu D."/>
            <person name="Zhang Y."/>
        </authorList>
    </citation>
    <scope>NUCLEOTIDE SEQUENCE [LARGE SCALE GENOMIC DNA]</scope>
    <source>
        <strain evidence="2">cv. Punajuju</strain>
    </source>
</reference>
<evidence type="ECO:0000313" key="2">
    <source>
        <dbReference type="Proteomes" id="UP001055811"/>
    </source>
</evidence>
<name>A0ACB9DUS5_CICIN</name>
<comment type="caution">
    <text evidence="1">The sequence shown here is derived from an EMBL/GenBank/DDBJ whole genome shotgun (WGS) entry which is preliminary data.</text>
</comment>
<dbReference type="Proteomes" id="UP001055811">
    <property type="component" value="Linkage Group LG04"/>
</dbReference>
<accession>A0ACB9DUS5</accession>
<keyword evidence="2" id="KW-1185">Reference proteome</keyword>
<sequence>MVACRRRRGCGEGFNMITCAMVVDDVWALTVSNDKKGKYKYRNRKCLNIIEDSDGSSSVVNTEGRIRIARSGPRHQPFSSVERKKERWM</sequence>